<protein>
    <submittedName>
        <fullName evidence="2">Short-chain fatty acyl-CoA regulator family protein</fullName>
    </submittedName>
</protein>
<reference evidence="2 3" key="1">
    <citation type="submission" date="2024-01" db="EMBL/GenBank/DDBJ databases">
        <authorList>
            <person name="Deng Y."/>
            <person name="Su J."/>
        </authorList>
    </citation>
    <scope>NUCLEOTIDE SEQUENCE [LARGE SCALE GENOMIC DNA]</scope>
    <source>
        <strain evidence="2 3">CPCC 100088</strain>
    </source>
</reference>
<evidence type="ECO:0000313" key="2">
    <source>
        <dbReference type="EMBL" id="MER5170416.1"/>
    </source>
</evidence>
<dbReference type="Proteomes" id="UP001438953">
    <property type="component" value="Unassembled WGS sequence"/>
</dbReference>
<dbReference type="InterPro" id="IPR018653">
    <property type="entry name" value="ScfR_C"/>
</dbReference>
<dbReference type="PROSITE" id="PS50943">
    <property type="entry name" value="HTH_CROC1"/>
    <property type="match status" value="1"/>
</dbReference>
<reference evidence="2 3" key="2">
    <citation type="submission" date="2024-06" db="EMBL/GenBank/DDBJ databases">
        <title>Thioclava kandeliae sp. nov. from a rhizosphere soil sample of Kandelia candel in a mangrove.</title>
        <authorList>
            <person name="Mu T."/>
        </authorList>
    </citation>
    <scope>NUCLEOTIDE SEQUENCE [LARGE SCALE GENOMIC DNA]</scope>
    <source>
        <strain evidence="2 3">CPCC 100088</strain>
    </source>
</reference>
<accession>A0ABV1SD39</accession>
<proteinExistence type="predicted"/>
<dbReference type="Pfam" id="PF01381">
    <property type="entry name" value="HTH_3"/>
    <property type="match status" value="1"/>
</dbReference>
<dbReference type="InterPro" id="IPR001387">
    <property type="entry name" value="Cro/C1-type_HTH"/>
</dbReference>
<dbReference type="Gene3D" id="1.10.260.40">
    <property type="entry name" value="lambda repressor-like DNA-binding domains"/>
    <property type="match status" value="1"/>
</dbReference>
<dbReference type="Pfam" id="PF09856">
    <property type="entry name" value="ScfRs"/>
    <property type="match status" value="1"/>
</dbReference>
<keyword evidence="3" id="KW-1185">Reference proteome</keyword>
<dbReference type="InterPro" id="IPR010982">
    <property type="entry name" value="Lambda_DNA-bd_dom_sf"/>
</dbReference>
<gene>
    <name evidence="2" type="ORF">VSX56_01400</name>
</gene>
<dbReference type="CDD" id="cd00093">
    <property type="entry name" value="HTH_XRE"/>
    <property type="match status" value="1"/>
</dbReference>
<name>A0ABV1SD39_9RHOB</name>
<dbReference type="SMART" id="SM00530">
    <property type="entry name" value="HTH_XRE"/>
    <property type="match status" value="1"/>
</dbReference>
<dbReference type="SUPFAM" id="SSF47413">
    <property type="entry name" value="lambda repressor-like DNA-binding domains"/>
    <property type="match status" value="1"/>
</dbReference>
<feature type="domain" description="HTH cro/C1-type" evidence="1">
    <location>
        <begin position="11"/>
        <end position="65"/>
    </location>
</feature>
<evidence type="ECO:0000259" key="1">
    <source>
        <dbReference type="PROSITE" id="PS50943"/>
    </source>
</evidence>
<dbReference type="EMBL" id="JAYWLC010000001">
    <property type="protein sequence ID" value="MER5170416.1"/>
    <property type="molecule type" value="Genomic_DNA"/>
</dbReference>
<comment type="caution">
    <text evidence="2">The sequence shown here is derived from an EMBL/GenBank/DDBJ whole genome shotgun (WGS) entry which is preliminary data.</text>
</comment>
<evidence type="ECO:0000313" key="3">
    <source>
        <dbReference type="Proteomes" id="UP001438953"/>
    </source>
</evidence>
<dbReference type="RefSeq" id="WP_350934305.1">
    <property type="nucleotide sequence ID" value="NZ_JAYWLC010000001.1"/>
</dbReference>
<sequence length="456" mass="48810">MARAALTGTRIRERRMALGMKQADLAQRIGMSAAYVNLIEHNRRRVADPLLVQIAEALEIETLALAEGAEGALFDNLREAAASLPTEAASPARAVSSPLAAPVAELDRIEEFVGRFPGWAALLSDRQRQITGLNRLVEQLSERLSEDPFLIDGLHEVISAVTSLRSTAAILTDEPQIEPEWQARFLQTISGESLRLSGAAEALVGYLDSQSGADLAQSGPFEQMEAWLRERDWHVAELEADPAAGIDAIVTGARSLASEAARALVRNWLGLMREDIRALPMAALEAALARHGLAPGAIATDLGVPAGLVLRRLAQLPAGHVHAPELGLVICDASGAIIFRRPCTGFALPRYGAGCGLWPIYEALRQPMQPLRHDVEIAGRVSQSFATYSIAVPQAAGQGFGQPLVLHSHMLIVPLSPALASGPRRPIGVTCRICPRTACTARREPSILGTVRSDLG</sequence>
<organism evidence="2 3">
    <name type="scientific">Thioclava kandeliae</name>
    <dbReference type="NCBI Taxonomy" id="3070818"/>
    <lineage>
        <taxon>Bacteria</taxon>
        <taxon>Pseudomonadati</taxon>
        <taxon>Pseudomonadota</taxon>
        <taxon>Alphaproteobacteria</taxon>
        <taxon>Rhodobacterales</taxon>
        <taxon>Paracoccaceae</taxon>
        <taxon>Thioclava</taxon>
    </lineage>
</organism>